<reference evidence="2" key="1">
    <citation type="submission" date="2020-09" db="EMBL/GenBank/DDBJ databases">
        <title>A novel bacterium of genus Paenibacillus, isolated from South China Sea.</title>
        <authorList>
            <person name="Huang H."/>
            <person name="Mo K."/>
            <person name="Hu Y."/>
        </authorList>
    </citation>
    <scope>NUCLEOTIDE SEQUENCE</scope>
    <source>
        <strain evidence="2">IB182493</strain>
    </source>
</reference>
<keyword evidence="1" id="KW-1133">Transmembrane helix</keyword>
<dbReference type="AlphaFoldDB" id="A0A927CI17"/>
<dbReference type="Proteomes" id="UP000632125">
    <property type="component" value="Unassembled WGS sequence"/>
</dbReference>
<dbReference type="EMBL" id="JACXIY010000006">
    <property type="protein sequence ID" value="MBD2867894.1"/>
    <property type="molecule type" value="Genomic_DNA"/>
</dbReference>
<name>A0A927CI17_9BACL</name>
<evidence type="ECO:0000313" key="2">
    <source>
        <dbReference type="EMBL" id="MBD2867894.1"/>
    </source>
</evidence>
<keyword evidence="1" id="KW-0472">Membrane</keyword>
<accession>A0A927CI17</accession>
<feature type="transmembrane region" description="Helical" evidence="1">
    <location>
        <begin position="35"/>
        <end position="66"/>
    </location>
</feature>
<dbReference type="RefSeq" id="WP_190858802.1">
    <property type="nucleotide sequence ID" value="NZ_JACXIY010000006.1"/>
</dbReference>
<feature type="transmembrane region" description="Helical" evidence="1">
    <location>
        <begin position="78"/>
        <end position="99"/>
    </location>
</feature>
<sequence length="109" mass="12184">MAIFSVIAFSALAIAIVTFLLAVIGRPRFYWISAISIYVFSFMAGFSIGQLTVGLTFIPLALAIGFSSGRINRRAHTYWFAGVGALIGIVAVVFVDDYWTFWPFWLFSW</sequence>
<keyword evidence="3" id="KW-1185">Reference proteome</keyword>
<comment type="caution">
    <text evidence="2">The sequence shown here is derived from an EMBL/GenBank/DDBJ whole genome shotgun (WGS) entry which is preliminary data.</text>
</comment>
<keyword evidence="1" id="KW-0812">Transmembrane</keyword>
<evidence type="ECO:0000256" key="1">
    <source>
        <dbReference type="SAM" id="Phobius"/>
    </source>
</evidence>
<evidence type="ECO:0000313" key="3">
    <source>
        <dbReference type="Proteomes" id="UP000632125"/>
    </source>
</evidence>
<protein>
    <submittedName>
        <fullName evidence="2">Uncharacterized protein</fullName>
    </submittedName>
</protein>
<gene>
    <name evidence="2" type="ORF">IDH41_04830</name>
</gene>
<proteinExistence type="predicted"/>
<organism evidence="2 3">
    <name type="scientific">Paenibacillus arenilitoris</name>
    <dbReference type="NCBI Taxonomy" id="2772299"/>
    <lineage>
        <taxon>Bacteria</taxon>
        <taxon>Bacillati</taxon>
        <taxon>Bacillota</taxon>
        <taxon>Bacilli</taxon>
        <taxon>Bacillales</taxon>
        <taxon>Paenibacillaceae</taxon>
        <taxon>Paenibacillus</taxon>
    </lineage>
</organism>